<name>A0A6A6EJE9_9PEZI</name>
<dbReference type="Proteomes" id="UP000800200">
    <property type="component" value="Unassembled WGS sequence"/>
</dbReference>
<sequence>MKFTTATIAILLSLTTTISAAPTPNLNARNITSPNYIDTSSAITPHGISIYHGYNGAIQYGVTSGKIQRIQSGNDDISTLVTFYFPSGLEKFTCEFMFQTDDADSKINGDIFDVFNSNEIVKSASKGWGAPSNYRGTPLGRMKAIPGGNAKVMEGFPGKNTQFKCPSAGFKGYEVAPTGDKTHIEWHGSYDGPYIRYW</sequence>
<reference evidence="2" key="1">
    <citation type="journal article" date="2020" name="Stud. Mycol.">
        <title>101 Dothideomycetes genomes: a test case for predicting lifestyles and emergence of pathogens.</title>
        <authorList>
            <person name="Haridas S."/>
            <person name="Albert R."/>
            <person name="Binder M."/>
            <person name="Bloem J."/>
            <person name="Labutti K."/>
            <person name="Salamov A."/>
            <person name="Andreopoulos B."/>
            <person name="Baker S."/>
            <person name="Barry K."/>
            <person name="Bills G."/>
            <person name="Bluhm B."/>
            <person name="Cannon C."/>
            <person name="Castanera R."/>
            <person name="Culley D."/>
            <person name="Daum C."/>
            <person name="Ezra D."/>
            <person name="Gonzalez J."/>
            <person name="Henrissat B."/>
            <person name="Kuo A."/>
            <person name="Liang C."/>
            <person name="Lipzen A."/>
            <person name="Lutzoni F."/>
            <person name="Magnuson J."/>
            <person name="Mondo S."/>
            <person name="Nolan M."/>
            <person name="Ohm R."/>
            <person name="Pangilinan J."/>
            <person name="Park H.-J."/>
            <person name="Ramirez L."/>
            <person name="Alfaro M."/>
            <person name="Sun H."/>
            <person name="Tritt A."/>
            <person name="Yoshinaga Y."/>
            <person name="Zwiers L.-H."/>
            <person name="Turgeon B."/>
            <person name="Goodwin S."/>
            <person name="Spatafora J."/>
            <person name="Crous P."/>
            <person name="Grigoriev I."/>
        </authorList>
    </citation>
    <scope>NUCLEOTIDE SEQUENCE</scope>
    <source>
        <strain evidence="2">CBS 207.26</strain>
    </source>
</reference>
<evidence type="ECO:0008006" key="4">
    <source>
        <dbReference type="Google" id="ProtNLM"/>
    </source>
</evidence>
<organism evidence="2 3">
    <name type="scientific">Zopfia rhizophila CBS 207.26</name>
    <dbReference type="NCBI Taxonomy" id="1314779"/>
    <lineage>
        <taxon>Eukaryota</taxon>
        <taxon>Fungi</taxon>
        <taxon>Dikarya</taxon>
        <taxon>Ascomycota</taxon>
        <taxon>Pezizomycotina</taxon>
        <taxon>Dothideomycetes</taxon>
        <taxon>Dothideomycetes incertae sedis</taxon>
        <taxon>Zopfiaceae</taxon>
        <taxon>Zopfia</taxon>
    </lineage>
</organism>
<feature type="chain" id="PRO_5025463113" description="Ubiquitin 3 binding protein But2 C-terminal domain-containing protein" evidence="1">
    <location>
        <begin position="21"/>
        <end position="198"/>
    </location>
</feature>
<dbReference type="AlphaFoldDB" id="A0A6A6EJE9"/>
<proteinExistence type="predicted"/>
<dbReference type="EMBL" id="ML994619">
    <property type="protein sequence ID" value="KAF2190036.1"/>
    <property type="molecule type" value="Genomic_DNA"/>
</dbReference>
<evidence type="ECO:0000313" key="2">
    <source>
        <dbReference type="EMBL" id="KAF2190036.1"/>
    </source>
</evidence>
<gene>
    <name evidence="2" type="ORF">K469DRAFT_560699</name>
</gene>
<protein>
    <recommendedName>
        <fullName evidence="4">Ubiquitin 3 binding protein But2 C-terminal domain-containing protein</fullName>
    </recommendedName>
</protein>
<keyword evidence="1" id="KW-0732">Signal</keyword>
<feature type="signal peptide" evidence="1">
    <location>
        <begin position="1"/>
        <end position="20"/>
    </location>
</feature>
<keyword evidence="3" id="KW-1185">Reference proteome</keyword>
<dbReference type="OrthoDB" id="5356630at2759"/>
<accession>A0A6A6EJE9</accession>
<evidence type="ECO:0000313" key="3">
    <source>
        <dbReference type="Proteomes" id="UP000800200"/>
    </source>
</evidence>
<evidence type="ECO:0000256" key="1">
    <source>
        <dbReference type="SAM" id="SignalP"/>
    </source>
</evidence>